<dbReference type="Pfam" id="PF04717">
    <property type="entry name" value="Phage_base_V"/>
    <property type="match status" value="1"/>
</dbReference>
<evidence type="ECO:0000313" key="3">
    <source>
        <dbReference type="Proteomes" id="UP000319825"/>
    </source>
</evidence>
<proteinExistence type="predicted"/>
<name>A0A562I3X9_MICOL</name>
<keyword evidence="3" id="KW-1185">Reference proteome</keyword>
<dbReference type="InterPro" id="IPR037026">
    <property type="entry name" value="Vgr_OB-fold_dom_sf"/>
</dbReference>
<feature type="domain" description="Gp5/Type VI secretion system Vgr protein OB-fold" evidence="1">
    <location>
        <begin position="26"/>
        <end position="90"/>
    </location>
</feature>
<organism evidence="2 3">
    <name type="scientific">Micromonospora olivasterospora</name>
    <dbReference type="NCBI Taxonomy" id="1880"/>
    <lineage>
        <taxon>Bacteria</taxon>
        <taxon>Bacillati</taxon>
        <taxon>Actinomycetota</taxon>
        <taxon>Actinomycetes</taxon>
        <taxon>Micromonosporales</taxon>
        <taxon>Micromonosporaceae</taxon>
        <taxon>Micromonospora</taxon>
    </lineage>
</organism>
<dbReference type="EMBL" id="VLKE01000001">
    <property type="protein sequence ID" value="TWH65385.1"/>
    <property type="molecule type" value="Genomic_DNA"/>
</dbReference>
<gene>
    <name evidence="2" type="ORF">JD77_00321</name>
</gene>
<dbReference type="Proteomes" id="UP000319825">
    <property type="component" value="Unassembled WGS sequence"/>
</dbReference>
<accession>A0A562I3X9</accession>
<dbReference type="Gene3D" id="2.40.50.230">
    <property type="entry name" value="Gp5 N-terminal domain"/>
    <property type="match status" value="1"/>
</dbReference>
<dbReference type="SUPFAM" id="SSF69255">
    <property type="entry name" value="gp5 N-terminal domain-like"/>
    <property type="match status" value="1"/>
</dbReference>
<comment type="caution">
    <text evidence="2">The sequence shown here is derived from an EMBL/GenBank/DDBJ whole genome shotgun (WGS) entry which is preliminary data.</text>
</comment>
<evidence type="ECO:0000259" key="1">
    <source>
        <dbReference type="Pfam" id="PF04717"/>
    </source>
</evidence>
<dbReference type="AlphaFoldDB" id="A0A562I3X9"/>
<evidence type="ECO:0000313" key="2">
    <source>
        <dbReference type="EMBL" id="TWH65385.1"/>
    </source>
</evidence>
<dbReference type="InterPro" id="IPR006531">
    <property type="entry name" value="Gp5/Vgr_OB"/>
</dbReference>
<reference evidence="2 3" key="1">
    <citation type="submission" date="2019-07" db="EMBL/GenBank/DDBJ databases">
        <title>R&amp;d 2014.</title>
        <authorList>
            <person name="Klenk H.-P."/>
        </authorList>
    </citation>
    <scope>NUCLEOTIDE SEQUENCE [LARGE SCALE GENOMIC DNA]</scope>
    <source>
        <strain evidence="2 3">DSM 43868</strain>
    </source>
</reference>
<sequence>MRVPGLAVGIVTNTKADVDRRHPERVGQGWVRLRFPWLTDAPDYETDWVRTVQLGGVGGGGVFCPEVNDEVLVGFEQGLLDRPYVIGGLYNGVDKPSPHDGALVDASSGRVNRRSFASRSGDRIEFLESQLPAGPRGIRLCTSRDRLTVHLDERRTAVIIHSDGSVEIEARQQVMVKGRGITLDAGTGELTLRGRSVTVDGGTQVDIQAPLVKLN</sequence>
<protein>
    <recommendedName>
        <fullName evidence="1">Gp5/Type VI secretion system Vgr protein OB-fold domain-containing protein</fullName>
    </recommendedName>
</protein>